<dbReference type="OrthoDB" id="415916at2759"/>
<accession>A0A812PEP8</accession>
<dbReference type="EMBL" id="CAJNJA010014836">
    <property type="protein sequence ID" value="CAE7351257.1"/>
    <property type="molecule type" value="Genomic_DNA"/>
</dbReference>
<keyword evidence="2" id="KW-1185">Reference proteome</keyword>
<protein>
    <submittedName>
        <fullName evidence="1">Uncharacterized protein</fullName>
    </submittedName>
</protein>
<evidence type="ECO:0000313" key="2">
    <source>
        <dbReference type="Proteomes" id="UP000601435"/>
    </source>
</evidence>
<reference evidence="1" key="1">
    <citation type="submission" date="2021-02" db="EMBL/GenBank/DDBJ databases">
        <authorList>
            <person name="Dougan E. K."/>
            <person name="Rhodes N."/>
            <person name="Thang M."/>
            <person name="Chan C."/>
        </authorList>
    </citation>
    <scope>NUCLEOTIDE SEQUENCE</scope>
</reference>
<gene>
    <name evidence="1" type="ORF">SNEC2469_LOCUS9124</name>
</gene>
<dbReference type="AlphaFoldDB" id="A0A812PEP8"/>
<proteinExistence type="predicted"/>
<comment type="caution">
    <text evidence="1">The sequence shown here is derived from an EMBL/GenBank/DDBJ whole genome shotgun (WGS) entry which is preliminary data.</text>
</comment>
<sequence length="234" mass="25700">MSAEQALLIVRGITRAAEGNEDGTAETREKLRVAAGKVCNSLMFFIEHPDNRVQSHCANTLKKCYERYPCSISDENMVLVRRAYQNCIKTAEENTLRGENETALKLFAWIVSRADGADFARAQDLEEPGVGAKDQGGQVAVKASSQKDDEQLRSAVLAEVIKLPQVVSVTFEADFVVVSTKTLADSRNANFLADLLRTMMEQGAHEVSLVNPHTRVPLSGFRSRSGLNQPARCS</sequence>
<name>A0A812PEP8_9DINO</name>
<dbReference type="Proteomes" id="UP000601435">
    <property type="component" value="Unassembled WGS sequence"/>
</dbReference>
<organism evidence="1 2">
    <name type="scientific">Symbiodinium necroappetens</name>
    <dbReference type="NCBI Taxonomy" id="1628268"/>
    <lineage>
        <taxon>Eukaryota</taxon>
        <taxon>Sar</taxon>
        <taxon>Alveolata</taxon>
        <taxon>Dinophyceae</taxon>
        <taxon>Suessiales</taxon>
        <taxon>Symbiodiniaceae</taxon>
        <taxon>Symbiodinium</taxon>
    </lineage>
</organism>
<evidence type="ECO:0000313" key="1">
    <source>
        <dbReference type="EMBL" id="CAE7351257.1"/>
    </source>
</evidence>